<name>A0AAV7RXG3_PLEWA</name>
<organism evidence="1 2">
    <name type="scientific">Pleurodeles waltl</name>
    <name type="common">Iberian ribbed newt</name>
    <dbReference type="NCBI Taxonomy" id="8319"/>
    <lineage>
        <taxon>Eukaryota</taxon>
        <taxon>Metazoa</taxon>
        <taxon>Chordata</taxon>
        <taxon>Craniata</taxon>
        <taxon>Vertebrata</taxon>
        <taxon>Euteleostomi</taxon>
        <taxon>Amphibia</taxon>
        <taxon>Batrachia</taxon>
        <taxon>Caudata</taxon>
        <taxon>Salamandroidea</taxon>
        <taxon>Salamandridae</taxon>
        <taxon>Pleurodelinae</taxon>
        <taxon>Pleurodeles</taxon>
    </lineage>
</organism>
<dbReference type="GO" id="GO:0003676">
    <property type="term" value="F:nucleic acid binding"/>
    <property type="evidence" value="ECO:0007669"/>
    <property type="project" value="InterPro"/>
</dbReference>
<dbReference type="AlphaFoldDB" id="A0AAV7RXG3"/>
<dbReference type="PANTHER" id="PTHR37984">
    <property type="entry name" value="PROTEIN CBG26694"/>
    <property type="match status" value="1"/>
</dbReference>
<keyword evidence="2" id="KW-1185">Reference proteome</keyword>
<sequence length="143" mass="16072">MLRPCQMAMRVEHQVHAYLQGIVKSKSHTQRKVWSPQLDEKAEGVVKKCLMCEAKINQPEFPGHIITGKYLRLLGSEPVVILTASSVGDTLIVIDEYLKYSEVEIVSSITADEAIPYIEKLVVMQGLIHEIHNDNGLTFQKAN</sequence>
<evidence type="ECO:0000313" key="2">
    <source>
        <dbReference type="Proteomes" id="UP001066276"/>
    </source>
</evidence>
<comment type="caution">
    <text evidence="1">The sequence shown here is derived from an EMBL/GenBank/DDBJ whole genome shotgun (WGS) entry which is preliminary data.</text>
</comment>
<reference evidence="1" key="1">
    <citation type="journal article" date="2022" name="bioRxiv">
        <title>Sequencing and chromosome-scale assembly of the giantPleurodeles waltlgenome.</title>
        <authorList>
            <person name="Brown T."/>
            <person name="Elewa A."/>
            <person name="Iarovenko S."/>
            <person name="Subramanian E."/>
            <person name="Araus A.J."/>
            <person name="Petzold A."/>
            <person name="Susuki M."/>
            <person name="Suzuki K.-i.T."/>
            <person name="Hayashi T."/>
            <person name="Toyoda A."/>
            <person name="Oliveira C."/>
            <person name="Osipova E."/>
            <person name="Leigh N.D."/>
            <person name="Simon A."/>
            <person name="Yun M.H."/>
        </authorList>
    </citation>
    <scope>NUCLEOTIDE SEQUENCE</scope>
    <source>
        <strain evidence="1">20211129_DDA</strain>
        <tissue evidence="1">Liver</tissue>
    </source>
</reference>
<dbReference type="Proteomes" id="UP001066276">
    <property type="component" value="Chromosome 5"/>
</dbReference>
<protein>
    <recommendedName>
        <fullName evidence="3">Integrase zinc-binding domain-containing protein</fullName>
    </recommendedName>
</protein>
<dbReference type="InterPro" id="IPR036397">
    <property type="entry name" value="RNaseH_sf"/>
</dbReference>
<accession>A0AAV7RXG3</accession>
<dbReference type="InterPro" id="IPR050951">
    <property type="entry name" value="Retrovirus_Pol_polyprotein"/>
</dbReference>
<gene>
    <name evidence="1" type="ORF">NDU88_009056</name>
</gene>
<evidence type="ECO:0000313" key="1">
    <source>
        <dbReference type="EMBL" id="KAJ1156332.1"/>
    </source>
</evidence>
<dbReference type="EMBL" id="JANPWB010000009">
    <property type="protein sequence ID" value="KAJ1156332.1"/>
    <property type="molecule type" value="Genomic_DNA"/>
</dbReference>
<evidence type="ECO:0008006" key="3">
    <source>
        <dbReference type="Google" id="ProtNLM"/>
    </source>
</evidence>
<dbReference type="Gene3D" id="3.30.420.10">
    <property type="entry name" value="Ribonuclease H-like superfamily/Ribonuclease H"/>
    <property type="match status" value="1"/>
</dbReference>
<dbReference type="PANTHER" id="PTHR37984:SF5">
    <property type="entry name" value="PROTEIN NYNRIN-LIKE"/>
    <property type="match status" value="1"/>
</dbReference>
<proteinExistence type="predicted"/>